<protein>
    <submittedName>
        <fullName evidence="1">Uncharacterized protein</fullName>
    </submittedName>
</protein>
<proteinExistence type="predicted"/>
<dbReference type="Proteomes" id="UP000188268">
    <property type="component" value="Unassembled WGS sequence"/>
</dbReference>
<organism evidence="1 2">
    <name type="scientific">Corchorus capsularis</name>
    <name type="common">Jute</name>
    <dbReference type="NCBI Taxonomy" id="210143"/>
    <lineage>
        <taxon>Eukaryota</taxon>
        <taxon>Viridiplantae</taxon>
        <taxon>Streptophyta</taxon>
        <taxon>Embryophyta</taxon>
        <taxon>Tracheophyta</taxon>
        <taxon>Spermatophyta</taxon>
        <taxon>Magnoliopsida</taxon>
        <taxon>eudicotyledons</taxon>
        <taxon>Gunneridae</taxon>
        <taxon>Pentapetalae</taxon>
        <taxon>rosids</taxon>
        <taxon>malvids</taxon>
        <taxon>Malvales</taxon>
        <taxon>Malvaceae</taxon>
        <taxon>Grewioideae</taxon>
        <taxon>Apeibeae</taxon>
        <taxon>Corchorus</taxon>
    </lineage>
</organism>
<accession>A0A1R3HL66</accession>
<dbReference type="EMBL" id="AWWV01011708">
    <property type="protein sequence ID" value="OMO71079.1"/>
    <property type="molecule type" value="Genomic_DNA"/>
</dbReference>
<comment type="caution">
    <text evidence="1">The sequence shown here is derived from an EMBL/GenBank/DDBJ whole genome shotgun (WGS) entry which is preliminary data.</text>
</comment>
<gene>
    <name evidence="1" type="ORF">CCACVL1_18464</name>
</gene>
<sequence length="46" mass="5340">MERKSQELKSQKDDTFRIPENMYSCLVGGKDELAMQGDVDASRYLR</sequence>
<reference evidence="1 2" key="1">
    <citation type="submission" date="2013-09" db="EMBL/GenBank/DDBJ databases">
        <title>Corchorus capsularis genome sequencing.</title>
        <authorList>
            <person name="Alam M."/>
            <person name="Haque M.S."/>
            <person name="Islam M.S."/>
            <person name="Emdad E.M."/>
            <person name="Islam M.M."/>
            <person name="Ahmed B."/>
            <person name="Halim A."/>
            <person name="Hossen Q.M.M."/>
            <person name="Hossain M.Z."/>
            <person name="Ahmed R."/>
            <person name="Khan M.M."/>
            <person name="Islam R."/>
            <person name="Rashid M.M."/>
            <person name="Khan S.A."/>
            <person name="Rahman M.S."/>
            <person name="Alam M."/>
        </authorList>
    </citation>
    <scope>NUCLEOTIDE SEQUENCE [LARGE SCALE GENOMIC DNA]</scope>
    <source>
        <strain evidence="2">cv. CVL-1</strain>
        <tissue evidence="1">Whole seedling</tissue>
    </source>
</reference>
<dbReference type="AlphaFoldDB" id="A0A1R3HL66"/>
<dbReference type="Gramene" id="OMO71079">
    <property type="protein sequence ID" value="OMO71079"/>
    <property type="gene ID" value="CCACVL1_18464"/>
</dbReference>
<name>A0A1R3HL66_COCAP</name>
<evidence type="ECO:0000313" key="1">
    <source>
        <dbReference type="EMBL" id="OMO71079.1"/>
    </source>
</evidence>
<evidence type="ECO:0000313" key="2">
    <source>
        <dbReference type="Proteomes" id="UP000188268"/>
    </source>
</evidence>
<keyword evidence="2" id="KW-1185">Reference proteome</keyword>